<keyword evidence="1" id="KW-0328">Glycosyltransferase</keyword>
<dbReference type="AlphaFoldDB" id="A0A427T8J0"/>
<protein>
    <submittedName>
        <fullName evidence="3">Glycosyltransferase</fullName>
    </submittedName>
</protein>
<evidence type="ECO:0000256" key="2">
    <source>
        <dbReference type="ARBA" id="ARBA00022679"/>
    </source>
</evidence>
<organism evidence="3 4">
    <name type="scientific">Amycolatopsis eburnea</name>
    <dbReference type="NCBI Taxonomy" id="2267691"/>
    <lineage>
        <taxon>Bacteria</taxon>
        <taxon>Bacillati</taxon>
        <taxon>Actinomycetota</taxon>
        <taxon>Actinomycetes</taxon>
        <taxon>Pseudonocardiales</taxon>
        <taxon>Pseudonocardiaceae</taxon>
        <taxon>Amycolatopsis</taxon>
    </lineage>
</organism>
<dbReference type="Pfam" id="PF00201">
    <property type="entry name" value="UDPGT"/>
    <property type="match status" value="1"/>
</dbReference>
<evidence type="ECO:0000256" key="1">
    <source>
        <dbReference type="ARBA" id="ARBA00022676"/>
    </source>
</evidence>
<dbReference type="RefSeq" id="WP_125310428.1">
    <property type="nucleotide sequence ID" value="NZ_RSEC01000046.1"/>
</dbReference>
<dbReference type="Gene3D" id="3.40.50.2000">
    <property type="entry name" value="Glycogen Phosphorylase B"/>
    <property type="match status" value="2"/>
</dbReference>
<dbReference type="PANTHER" id="PTHR48043">
    <property type="entry name" value="EG:EG0003.4 PROTEIN-RELATED"/>
    <property type="match status" value="1"/>
</dbReference>
<gene>
    <name evidence="3" type="ORF">EIY87_20140</name>
</gene>
<keyword evidence="4" id="KW-1185">Reference proteome</keyword>
<name>A0A427T8J0_9PSEU</name>
<dbReference type="OrthoDB" id="764352at2"/>
<proteinExistence type="predicted"/>
<comment type="caution">
    <text evidence="3">The sequence shown here is derived from an EMBL/GenBank/DDBJ whole genome shotgun (WGS) entry which is preliminary data.</text>
</comment>
<dbReference type="InterPro" id="IPR050271">
    <property type="entry name" value="UDP-glycosyltransferase"/>
</dbReference>
<evidence type="ECO:0000313" key="3">
    <source>
        <dbReference type="EMBL" id="RSD17108.1"/>
    </source>
</evidence>
<reference evidence="3 4" key="1">
    <citation type="submission" date="2018-12" db="EMBL/GenBank/DDBJ databases">
        <title>Amycolatopsis eburnea sp. nov. actinomycete associate with arbuscular mycorrhiza fungal spore.</title>
        <authorList>
            <person name="Lumyong S."/>
            <person name="Chaiya L."/>
        </authorList>
    </citation>
    <scope>NUCLEOTIDE SEQUENCE [LARGE SCALE GENOMIC DNA]</scope>
    <source>
        <strain evidence="3 4">GLM-1</strain>
    </source>
</reference>
<dbReference type="InterPro" id="IPR002213">
    <property type="entry name" value="UDP_glucos_trans"/>
</dbReference>
<sequence length="465" mass="51309">MSRERRPILFVSSPDSGLVNSLLVLAAELSRRGVPDVCFATFDNRRAEVEAIGADGSGSRVEFRSLGAPIPELSSGSWDDETYHAVTQKSRWKAHKALMRHTFDTRFRDQAYRALAEIVREVEPAAMVVDSLLHAGFELAVTKRIPHVVSVPFSVSNHLTKLPPGFPVPHSGLPLDMTAGQRLANAWFGFRRKALYFTDSLLRKRVVEYVKSNKELGVSRLAAKYTSRIDEAALVLVYSLAELEYPVDIPAHFRMLGAIVPPLPELPGEQDVKGWLDRHESVVYIGFGTVVRLSEAEVEGLVEVARRLEGKHAVLWRLPAQSWHLLPPTTELPSNLRAEKWLPSQLDVLAHPHVRAHFTHGGGNGYIESLYFGKPLLLRPLFVDGYDQAVRARDTGVGLVVESSHGIDVDDVTAKLTEVLENPSFTARAQEMARLQQEPGRGREGAVDALLALAAGTPAATEPAR</sequence>
<evidence type="ECO:0000313" key="4">
    <source>
        <dbReference type="Proteomes" id="UP000267081"/>
    </source>
</evidence>
<dbReference type="Proteomes" id="UP000267081">
    <property type="component" value="Unassembled WGS sequence"/>
</dbReference>
<dbReference type="EMBL" id="RSEC01000046">
    <property type="protein sequence ID" value="RSD17108.1"/>
    <property type="molecule type" value="Genomic_DNA"/>
</dbReference>
<dbReference type="CDD" id="cd03784">
    <property type="entry name" value="GT1_Gtf-like"/>
    <property type="match status" value="1"/>
</dbReference>
<dbReference type="GO" id="GO:0008194">
    <property type="term" value="F:UDP-glycosyltransferase activity"/>
    <property type="evidence" value="ECO:0007669"/>
    <property type="project" value="InterPro"/>
</dbReference>
<accession>A0A427T8J0</accession>
<dbReference type="PANTHER" id="PTHR48043:SF145">
    <property type="entry name" value="FI06409P-RELATED"/>
    <property type="match status" value="1"/>
</dbReference>
<dbReference type="SUPFAM" id="SSF53756">
    <property type="entry name" value="UDP-Glycosyltransferase/glycogen phosphorylase"/>
    <property type="match status" value="1"/>
</dbReference>
<keyword evidence="2 3" id="KW-0808">Transferase</keyword>